<evidence type="ECO:0000256" key="1">
    <source>
        <dbReference type="SAM" id="MobiDB-lite"/>
    </source>
</evidence>
<feature type="compositionally biased region" description="Low complexity" evidence="1">
    <location>
        <begin position="18"/>
        <end position="65"/>
    </location>
</feature>
<name>A0A9P7B542_RHOMI</name>
<evidence type="ECO:0000313" key="3">
    <source>
        <dbReference type="Proteomes" id="UP000777482"/>
    </source>
</evidence>
<dbReference type="Proteomes" id="UP000777482">
    <property type="component" value="Unassembled WGS sequence"/>
</dbReference>
<protein>
    <submittedName>
        <fullName evidence="2">Uncharacterized protein</fullName>
    </submittedName>
</protein>
<reference evidence="2 3" key="1">
    <citation type="submission" date="2020-11" db="EMBL/GenBank/DDBJ databases">
        <title>Kefir isolates.</title>
        <authorList>
            <person name="Marcisauskas S."/>
            <person name="Kim Y."/>
            <person name="Blasche S."/>
        </authorList>
    </citation>
    <scope>NUCLEOTIDE SEQUENCE [LARGE SCALE GENOMIC DNA]</scope>
    <source>
        <strain evidence="2 3">KR</strain>
    </source>
</reference>
<feature type="region of interest" description="Disordered" evidence="1">
    <location>
        <begin position="1"/>
        <end position="96"/>
    </location>
</feature>
<accession>A0A9P7B542</accession>
<dbReference type="EMBL" id="PUHQ01000057">
    <property type="protein sequence ID" value="KAG0659131.1"/>
    <property type="molecule type" value="Genomic_DNA"/>
</dbReference>
<gene>
    <name evidence="2" type="ORF">C6P46_005302</name>
</gene>
<dbReference type="AlphaFoldDB" id="A0A9P7B542"/>
<organism evidence="2 3">
    <name type="scientific">Rhodotorula mucilaginosa</name>
    <name type="common">Yeast</name>
    <name type="synonym">Rhodotorula rubra</name>
    <dbReference type="NCBI Taxonomy" id="5537"/>
    <lineage>
        <taxon>Eukaryota</taxon>
        <taxon>Fungi</taxon>
        <taxon>Dikarya</taxon>
        <taxon>Basidiomycota</taxon>
        <taxon>Pucciniomycotina</taxon>
        <taxon>Microbotryomycetes</taxon>
        <taxon>Sporidiobolales</taxon>
        <taxon>Sporidiobolaceae</taxon>
        <taxon>Rhodotorula</taxon>
    </lineage>
</organism>
<comment type="caution">
    <text evidence="2">The sequence shown here is derived from an EMBL/GenBank/DDBJ whole genome shotgun (WGS) entry which is preliminary data.</text>
</comment>
<evidence type="ECO:0000313" key="2">
    <source>
        <dbReference type="EMBL" id="KAG0659131.1"/>
    </source>
</evidence>
<feature type="compositionally biased region" description="Low complexity" evidence="1">
    <location>
        <begin position="84"/>
        <end position="93"/>
    </location>
</feature>
<keyword evidence="3" id="KW-1185">Reference proteome</keyword>
<proteinExistence type="predicted"/>
<sequence length="121" mass="11553">MLQSAPSGADNDYDDLYGDLYPAETEAAPAASTSAAPSASATTAPAAASPAGSTSTSAATGAPAAIGYGGDAARPAQLPQVPTGAAMPAAGGMVHDIGIPRPQALQANALASKTADQLDEG</sequence>